<dbReference type="GO" id="GO:0015666">
    <property type="term" value="F:restriction endodeoxyribonuclease activity"/>
    <property type="evidence" value="ECO:0007669"/>
    <property type="project" value="TreeGrafter"/>
</dbReference>
<evidence type="ECO:0000313" key="5">
    <source>
        <dbReference type="Proteomes" id="UP000184512"/>
    </source>
</evidence>
<evidence type="ECO:0000256" key="1">
    <source>
        <dbReference type="SAM" id="MobiDB-lite"/>
    </source>
</evidence>
<gene>
    <name evidence="4" type="ORF">SAMN02745244_01620</name>
</gene>
<feature type="domain" description="Restriction endonuclease type IV Mrr" evidence="2">
    <location>
        <begin position="158"/>
        <end position="276"/>
    </location>
</feature>
<dbReference type="InterPro" id="IPR011335">
    <property type="entry name" value="Restrct_endonuc-II-like"/>
</dbReference>
<dbReference type="InterPro" id="IPR011856">
    <property type="entry name" value="tRNA_endonuc-like_dom_sf"/>
</dbReference>
<evidence type="ECO:0000313" key="4">
    <source>
        <dbReference type="EMBL" id="SHJ05070.1"/>
    </source>
</evidence>
<dbReference type="SUPFAM" id="SSF52980">
    <property type="entry name" value="Restriction endonuclease-like"/>
    <property type="match status" value="1"/>
</dbReference>
<evidence type="ECO:0000259" key="3">
    <source>
        <dbReference type="Pfam" id="PF14338"/>
    </source>
</evidence>
<dbReference type="Pfam" id="PF04471">
    <property type="entry name" value="Mrr_cat"/>
    <property type="match status" value="1"/>
</dbReference>
<feature type="domain" description="Restriction system protein Mrr-like N-terminal" evidence="3">
    <location>
        <begin position="1"/>
        <end position="81"/>
    </location>
</feature>
<organism evidence="4 5">
    <name type="scientific">Tessaracoccus bendigoensis DSM 12906</name>
    <dbReference type="NCBI Taxonomy" id="1123357"/>
    <lineage>
        <taxon>Bacteria</taxon>
        <taxon>Bacillati</taxon>
        <taxon>Actinomycetota</taxon>
        <taxon>Actinomycetes</taxon>
        <taxon>Propionibacteriales</taxon>
        <taxon>Propionibacteriaceae</taxon>
        <taxon>Tessaracoccus</taxon>
    </lineage>
</organism>
<reference evidence="4 5" key="1">
    <citation type="submission" date="2016-11" db="EMBL/GenBank/DDBJ databases">
        <authorList>
            <person name="Jaros S."/>
            <person name="Januszkiewicz K."/>
            <person name="Wedrychowicz H."/>
        </authorList>
    </citation>
    <scope>NUCLEOTIDE SEQUENCE [LARGE SCALE GENOMIC DNA]</scope>
    <source>
        <strain evidence="4 5">DSM 12906</strain>
    </source>
</reference>
<feature type="compositionally biased region" description="Low complexity" evidence="1">
    <location>
        <begin position="119"/>
        <end position="129"/>
    </location>
</feature>
<dbReference type="Pfam" id="PF14338">
    <property type="entry name" value="Mrr_N"/>
    <property type="match status" value="1"/>
</dbReference>
<dbReference type="PANTHER" id="PTHR30015">
    <property type="entry name" value="MRR RESTRICTION SYSTEM PROTEIN"/>
    <property type="match status" value="1"/>
</dbReference>
<dbReference type="InterPro" id="IPR007560">
    <property type="entry name" value="Restrct_endonuc_IV_Mrr"/>
</dbReference>
<dbReference type="EMBL" id="FQZG01000024">
    <property type="protein sequence ID" value="SHJ05070.1"/>
    <property type="molecule type" value="Genomic_DNA"/>
</dbReference>
<dbReference type="InterPro" id="IPR025745">
    <property type="entry name" value="Mrr-like_N_dom"/>
</dbReference>
<dbReference type="GO" id="GO:0009307">
    <property type="term" value="P:DNA restriction-modification system"/>
    <property type="evidence" value="ECO:0007669"/>
    <property type="project" value="InterPro"/>
</dbReference>
<name>A0A1M6G596_9ACTN</name>
<sequence>MIHTLRALADGNVRSRRELFPLAARLADLTVAQQAEVLSSGQVVYENRVGWALSFLANVGAMERPSRGHYQITDAGRGLLQRFPQGFRERDVNELADDPESPIRPYVASAPRPTKQGSAVADPAAAQAATMTPTEQVQDGIGRIHADVAGALLSRLQSREPAFFERAVVELLLAMGYGGVGGSGAVTQMSNDGGIDGVIDQDVLGLSRVYLQAKRYADGSSVGRPEVQGFVGAVHGKADGGVFITTSHFSKAAREFAEITPMRIILIDGQRLTDLMIRYGVGVQVRQTFVEVEIDEDFFA</sequence>
<dbReference type="PANTHER" id="PTHR30015:SF7">
    <property type="entry name" value="TYPE IV METHYL-DIRECTED RESTRICTION ENZYME ECOKMRR"/>
    <property type="match status" value="1"/>
</dbReference>
<keyword evidence="5" id="KW-1185">Reference proteome</keyword>
<evidence type="ECO:0000259" key="2">
    <source>
        <dbReference type="Pfam" id="PF04471"/>
    </source>
</evidence>
<dbReference type="STRING" id="1123357.SAMN02745244_01620"/>
<feature type="region of interest" description="Disordered" evidence="1">
    <location>
        <begin position="94"/>
        <end position="134"/>
    </location>
</feature>
<proteinExistence type="predicted"/>
<dbReference type="GO" id="GO:0003677">
    <property type="term" value="F:DNA binding"/>
    <property type="evidence" value="ECO:0007669"/>
    <property type="project" value="InterPro"/>
</dbReference>
<dbReference type="AlphaFoldDB" id="A0A1M6G596"/>
<dbReference type="Gene3D" id="3.40.1350.10">
    <property type="match status" value="1"/>
</dbReference>
<dbReference type="InterPro" id="IPR052906">
    <property type="entry name" value="Type_IV_Methyl-Rstrct_Enzyme"/>
</dbReference>
<accession>A0A1M6G596</accession>
<protein>
    <submittedName>
        <fullName evidence="4">Restriction system protein</fullName>
    </submittedName>
</protein>
<dbReference type="Proteomes" id="UP000184512">
    <property type="component" value="Unassembled WGS sequence"/>
</dbReference>